<feature type="transmembrane region" description="Helical" evidence="1">
    <location>
        <begin position="12"/>
        <end position="35"/>
    </location>
</feature>
<reference evidence="2" key="1">
    <citation type="submission" date="2022-03" db="EMBL/GenBank/DDBJ databases">
        <authorList>
            <person name="Alioto T."/>
            <person name="Alioto T."/>
            <person name="Gomez Garrido J."/>
        </authorList>
    </citation>
    <scope>NUCLEOTIDE SEQUENCE</scope>
</reference>
<dbReference type="AlphaFoldDB" id="A0AAD1RPH0"/>
<proteinExistence type="predicted"/>
<evidence type="ECO:0000313" key="2">
    <source>
        <dbReference type="EMBL" id="CAH2275666.1"/>
    </source>
</evidence>
<feature type="non-terminal residue" evidence="2">
    <location>
        <position position="1"/>
    </location>
</feature>
<organism evidence="2 3">
    <name type="scientific">Pelobates cultripes</name>
    <name type="common">Western spadefoot toad</name>
    <dbReference type="NCBI Taxonomy" id="61616"/>
    <lineage>
        <taxon>Eukaryota</taxon>
        <taxon>Metazoa</taxon>
        <taxon>Chordata</taxon>
        <taxon>Craniata</taxon>
        <taxon>Vertebrata</taxon>
        <taxon>Euteleostomi</taxon>
        <taxon>Amphibia</taxon>
        <taxon>Batrachia</taxon>
        <taxon>Anura</taxon>
        <taxon>Pelobatoidea</taxon>
        <taxon>Pelobatidae</taxon>
        <taxon>Pelobates</taxon>
    </lineage>
</organism>
<name>A0AAD1RPH0_PELCU</name>
<sequence length="58" mass="6670">LSFNCSSRSVVVAVSCFRLSPMMFLAANFILMMYFRSRSVPGTHMRSTCDLILYLERI</sequence>
<dbReference type="EMBL" id="OW240914">
    <property type="protein sequence ID" value="CAH2275666.1"/>
    <property type="molecule type" value="Genomic_DNA"/>
</dbReference>
<evidence type="ECO:0000256" key="1">
    <source>
        <dbReference type="SAM" id="Phobius"/>
    </source>
</evidence>
<keyword evidence="1" id="KW-0812">Transmembrane</keyword>
<dbReference type="Proteomes" id="UP001295444">
    <property type="component" value="Chromosome 03"/>
</dbReference>
<keyword evidence="3" id="KW-1185">Reference proteome</keyword>
<keyword evidence="1" id="KW-0472">Membrane</keyword>
<protein>
    <submittedName>
        <fullName evidence="2">Uncharacterized protein</fullName>
    </submittedName>
</protein>
<accession>A0AAD1RPH0</accession>
<evidence type="ECO:0000313" key="3">
    <source>
        <dbReference type="Proteomes" id="UP001295444"/>
    </source>
</evidence>
<keyword evidence="1" id="KW-1133">Transmembrane helix</keyword>
<gene>
    <name evidence="2" type="ORF">PECUL_23A036791</name>
</gene>